<sequence length="167" mass="18419">MNLKKALFVLFTLSLIITATTGCSTKGSKEKSEPTLTKEKKVLIDDLGKEKVTNHIKINLVKGEYATDSGIADDQGLVVLSFEIDNENYLEEVGVGAGDFQIFSDGKTYQMYGEKDNFGEVIKSKGSAKGTGAYLIPANISKGIIRYQPVNPNWPNMEKLEWSFTIK</sequence>
<gene>
    <name evidence="2" type="ORF">RAK27_10500</name>
</gene>
<feature type="chain" id="PRO_5043454740" description="DUF4352 domain-containing protein" evidence="1">
    <location>
        <begin position="22"/>
        <end position="167"/>
    </location>
</feature>
<organism evidence="2 3">
    <name type="scientific">Carnobacterium maltaromaticum</name>
    <name type="common">Carnobacterium piscicola</name>
    <dbReference type="NCBI Taxonomy" id="2751"/>
    <lineage>
        <taxon>Bacteria</taxon>
        <taxon>Bacillati</taxon>
        <taxon>Bacillota</taxon>
        <taxon>Bacilli</taxon>
        <taxon>Lactobacillales</taxon>
        <taxon>Carnobacteriaceae</taxon>
        <taxon>Carnobacterium</taxon>
    </lineage>
</organism>
<dbReference type="GeneID" id="83604927"/>
<protein>
    <recommendedName>
        <fullName evidence="4">DUF4352 domain-containing protein</fullName>
    </recommendedName>
</protein>
<accession>A0AAW9K9Z7</accession>
<dbReference type="AlphaFoldDB" id="A0AAW9K9Z7"/>
<name>A0AAW9K9Z7_CARML</name>
<comment type="caution">
    <text evidence="2">The sequence shown here is derived from an EMBL/GenBank/DDBJ whole genome shotgun (WGS) entry which is preliminary data.</text>
</comment>
<dbReference type="PROSITE" id="PS51257">
    <property type="entry name" value="PROKAR_LIPOPROTEIN"/>
    <property type="match status" value="1"/>
</dbReference>
<keyword evidence="1" id="KW-0732">Signal</keyword>
<evidence type="ECO:0000256" key="1">
    <source>
        <dbReference type="SAM" id="SignalP"/>
    </source>
</evidence>
<evidence type="ECO:0008006" key="4">
    <source>
        <dbReference type="Google" id="ProtNLM"/>
    </source>
</evidence>
<evidence type="ECO:0000313" key="2">
    <source>
        <dbReference type="EMBL" id="MDZ5759088.1"/>
    </source>
</evidence>
<evidence type="ECO:0000313" key="3">
    <source>
        <dbReference type="Proteomes" id="UP001290462"/>
    </source>
</evidence>
<dbReference type="RefSeq" id="WP_010052784.1">
    <property type="nucleotide sequence ID" value="NZ_BJOJ01000054.1"/>
</dbReference>
<dbReference type="Proteomes" id="UP001290462">
    <property type="component" value="Unassembled WGS sequence"/>
</dbReference>
<feature type="signal peptide" evidence="1">
    <location>
        <begin position="1"/>
        <end position="21"/>
    </location>
</feature>
<dbReference type="EMBL" id="JAVBVO010000003">
    <property type="protein sequence ID" value="MDZ5759088.1"/>
    <property type="molecule type" value="Genomic_DNA"/>
</dbReference>
<proteinExistence type="predicted"/>
<reference evidence="2" key="1">
    <citation type="submission" date="2023-08" db="EMBL/GenBank/DDBJ databases">
        <title>Genomic characterization of piscicolin 126 produced by Carnobacterium maltaromaticum CM22 strain isolated from salmon (Salmo salar).</title>
        <authorList>
            <person name="Gonzalez-Gragera E."/>
            <person name="Garcia-Lopez J.D."/>
            <person name="Teso-Perez C."/>
            <person name="Gimenez-Hernandez I."/>
            <person name="Peralta-Sanchez J.M."/>
            <person name="Valdivia E."/>
            <person name="Montalban-Lopez M."/>
            <person name="Martin-Platero A.M."/>
            <person name="Banos A."/>
            <person name="Martinez-Bueno M."/>
        </authorList>
    </citation>
    <scope>NUCLEOTIDE SEQUENCE</scope>
    <source>
        <strain evidence="2">CM22</strain>
    </source>
</reference>